<comment type="caution">
    <text evidence="2">The sequence shown here is derived from an EMBL/GenBank/DDBJ whole genome shotgun (WGS) entry which is preliminary data.</text>
</comment>
<reference evidence="2" key="1">
    <citation type="journal article" date="2021" name="Genome Biol. Evol.">
        <title>A High-Quality Reference Genome for a Parasitic Bivalve with Doubly Uniparental Inheritance (Bivalvia: Unionida).</title>
        <authorList>
            <person name="Smith C.H."/>
        </authorList>
    </citation>
    <scope>NUCLEOTIDE SEQUENCE</scope>
    <source>
        <strain evidence="2">CHS0354</strain>
    </source>
</reference>
<dbReference type="EMBL" id="JAEAOA010002267">
    <property type="protein sequence ID" value="KAK3575693.1"/>
    <property type="molecule type" value="Genomic_DNA"/>
</dbReference>
<accession>A0AAE0RKJ1</accession>
<sequence>MRSTFESVCLSILTLWILVDGTNGRQCYYIFSRCVDKGDIRGKCSDMGGTCFQVPGMLECRCYSPINVFGPDEVPST</sequence>
<feature type="signal peptide" evidence="1">
    <location>
        <begin position="1"/>
        <end position="24"/>
    </location>
</feature>
<organism evidence="2 3">
    <name type="scientific">Potamilus streckersoni</name>
    <dbReference type="NCBI Taxonomy" id="2493646"/>
    <lineage>
        <taxon>Eukaryota</taxon>
        <taxon>Metazoa</taxon>
        <taxon>Spiralia</taxon>
        <taxon>Lophotrochozoa</taxon>
        <taxon>Mollusca</taxon>
        <taxon>Bivalvia</taxon>
        <taxon>Autobranchia</taxon>
        <taxon>Heteroconchia</taxon>
        <taxon>Palaeoheterodonta</taxon>
        <taxon>Unionida</taxon>
        <taxon>Unionoidea</taxon>
        <taxon>Unionidae</taxon>
        <taxon>Ambleminae</taxon>
        <taxon>Lampsilini</taxon>
        <taxon>Potamilus</taxon>
    </lineage>
</organism>
<evidence type="ECO:0000256" key="1">
    <source>
        <dbReference type="SAM" id="SignalP"/>
    </source>
</evidence>
<gene>
    <name evidence="2" type="ORF">CHS0354_038896</name>
</gene>
<reference evidence="2" key="3">
    <citation type="submission" date="2023-05" db="EMBL/GenBank/DDBJ databases">
        <authorList>
            <person name="Smith C.H."/>
        </authorList>
    </citation>
    <scope>NUCLEOTIDE SEQUENCE</scope>
    <source>
        <strain evidence="2">CHS0354</strain>
        <tissue evidence="2">Mantle</tissue>
    </source>
</reference>
<keyword evidence="1" id="KW-0732">Signal</keyword>
<evidence type="ECO:0000313" key="3">
    <source>
        <dbReference type="Proteomes" id="UP001195483"/>
    </source>
</evidence>
<dbReference type="AlphaFoldDB" id="A0AAE0RKJ1"/>
<name>A0AAE0RKJ1_9BIVA</name>
<feature type="chain" id="PRO_5042167224" evidence="1">
    <location>
        <begin position="25"/>
        <end position="77"/>
    </location>
</feature>
<protein>
    <submittedName>
        <fullName evidence="2">Uncharacterized protein</fullName>
    </submittedName>
</protein>
<proteinExistence type="predicted"/>
<dbReference type="Proteomes" id="UP001195483">
    <property type="component" value="Unassembled WGS sequence"/>
</dbReference>
<evidence type="ECO:0000313" key="2">
    <source>
        <dbReference type="EMBL" id="KAK3575693.1"/>
    </source>
</evidence>
<keyword evidence="3" id="KW-1185">Reference proteome</keyword>
<reference evidence="2" key="2">
    <citation type="journal article" date="2021" name="Genome Biol. Evol.">
        <title>Developing a high-quality reference genome for a parasitic bivalve with doubly uniparental inheritance (Bivalvia: Unionida).</title>
        <authorList>
            <person name="Smith C.H."/>
        </authorList>
    </citation>
    <scope>NUCLEOTIDE SEQUENCE</scope>
    <source>
        <strain evidence="2">CHS0354</strain>
        <tissue evidence="2">Mantle</tissue>
    </source>
</reference>